<keyword evidence="2" id="KW-1185">Reference proteome</keyword>
<evidence type="ECO:0000313" key="1">
    <source>
        <dbReference type="EMBL" id="UYV64684.1"/>
    </source>
</evidence>
<dbReference type="EMBL" id="CP092865">
    <property type="protein sequence ID" value="UYV64684.1"/>
    <property type="molecule type" value="Genomic_DNA"/>
</dbReference>
<gene>
    <name evidence="1" type="ORF">LAZ67_3001656</name>
</gene>
<accession>A0ABY6K794</accession>
<protein>
    <submittedName>
        <fullName evidence="1">Uncharacterized protein</fullName>
    </submittedName>
</protein>
<name>A0ABY6K794_9ARAC</name>
<dbReference type="Proteomes" id="UP001235939">
    <property type="component" value="Chromosome 03"/>
</dbReference>
<sequence length="99" mass="11324">METSEALLWTRQQQQKIDIDPEQQIYTPKIVDIAAASSSLHTRDSGHCCCCDGDAWRHLRLFFGHDKQQQKIDIDPEQQIYTPKIVDIAAAVMEMHGDI</sequence>
<reference evidence="1 2" key="1">
    <citation type="submission" date="2022-01" db="EMBL/GenBank/DDBJ databases">
        <title>A chromosomal length assembly of Cordylochernes scorpioides.</title>
        <authorList>
            <person name="Zeh D."/>
            <person name="Zeh J."/>
        </authorList>
    </citation>
    <scope>NUCLEOTIDE SEQUENCE [LARGE SCALE GENOMIC DNA]</scope>
    <source>
        <strain evidence="1">IN4F17</strain>
        <tissue evidence="1">Whole Body</tissue>
    </source>
</reference>
<proteinExistence type="predicted"/>
<organism evidence="1 2">
    <name type="scientific">Cordylochernes scorpioides</name>
    <dbReference type="NCBI Taxonomy" id="51811"/>
    <lineage>
        <taxon>Eukaryota</taxon>
        <taxon>Metazoa</taxon>
        <taxon>Ecdysozoa</taxon>
        <taxon>Arthropoda</taxon>
        <taxon>Chelicerata</taxon>
        <taxon>Arachnida</taxon>
        <taxon>Pseudoscorpiones</taxon>
        <taxon>Cheliferoidea</taxon>
        <taxon>Chernetidae</taxon>
        <taxon>Cordylochernes</taxon>
    </lineage>
</organism>
<evidence type="ECO:0000313" key="2">
    <source>
        <dbReference type="Proteomes" id="UP001235939"/>
    </source>
</evidence>